<dbReference type="Gramene" id="Psat06G0545900-T1">
    <property type="protein sequence ID" value="KAI5400580.1"/>
    <property type="gene ID" value="KIW84_065459"/>
</dbReference>
<accession>A0A9D5ACI0</accession>
<protein>
    <submittedName>
        <fullName evidence="1">Uncharacterized protein</fullName>
    </submittedName>
</protein>
<dbReference type="AlphaFoldDB" id="A0A9D5ACI0"/>
<dbReference type="Proteomes" id="UP001058974">
    <property type="component" value="Chromosome 6"/>
</dbReference>
<evidence type="ECO:0000313" key="2">
    <source>
        <dbReference type="Proteomes" id="UP001058974"/>
    </source>
</evidence>
<organism evidence="1 2">
    <name type="scientific">Pisum sativum</name>
    <name type="common">Garden pea</name>
    <name type="synonym">Lathyrus oleraceus</name>
    <dbReference type="NCBI Taxonomy" id="3888"/>
    <lineage>
        <taxon>Eukaryota</taxon>
        <taxon>Viridiplantae</taxon>
        <taxon>Streptophyta</taxon>
        <taxon>Embryophyta</taxon>
        <taxon>Tracheophyta</taxon>
        <taxon>Spermatophyta</taxon>
        <taxon>Magnoliopsida</taxon>
        <taxon>eudicotyledons</taxon>
        <taxon>Gunneridae</taxon>
        <taxon>Pentapetalae</taxon>
        <taxon>rosids</taxon>
        <taxon>fabids</taxon>
        <taxon>Fabales</taxon>
        <taxon>Fabaceae</taxon>
        <taxon>Papilionoideae</taxon>
        <taxon>50 kb inversion clade</taxon>
        <taxon>NPAAA clade</taxon>
        <taxon>Hologalegina</taxon>
        <taxon>IRL clade</taxon>
        <taxon>Fabeae</taxon>
        <taxon>Lathyrus</taxon>
    </lineage>
</organism>
<sequence>MLKEARNDDSNKRKLIPLGMMISDTIVENKLVARLEEMQFHDDLYTDVGKSFNGRNLKNMLMIKDVDPLEALWPYMMNCLDNGSNPGVDVCNLPNVSPDAFHKWKRKSKNDDTEDAEVQKRIATEASRAAKAVKPVQVAKVVEFENYFEASKASKARVAAEVAMIAEESSFQIKESEQESAKVSAHQNLCKFSNSKISNIYESIIVDTSFVPVLITTINDL</sequence>
<evidence type="ECO:0000313" key="1">
    <source>
        <dbReference type="EMBL" id="KAI5400580.1"/>
    </source>
</evidence>
<name>A0A9D5ACI0_PEA</name>
<gene>
    <name evidence="1" type="ORF">KIW84_065459</name>
</gene>
<dbReference type="EMBL" id="JAMSHJ010000006">
    <property type="protein sequence ID" value="KAI5400580.1"/>
    <property type="molecule type" value="Genomic_DNA"/>
</dbReference>
<keyword evidence="2" id="KW-1185">Reference proteome</keyword>
<comment type="caution">
    <text evidence="1">The sequence shown here is derived from an EMBL/GenBank/DDBJ whole genome shotgun (WGS) entry which is preliminary data.</text>
</comment>
<proteinExistence type="predicted"/>
<reference evidence="1 2" key="1">
    <citation type="journal article" date="2022" name="Nat. Genet.">
        <title>Improved pea reference genome and pan-genome highlight genomic features and evolutionary characteristics.</title>
        <authorList>
            <person name="Yang T."/>
            <person name="Liu R."/>
            <person name="Luo Y."/>
            <person name="Hu S."/>
            <person name="Wang D."/>
            <person name="Wang C."/>
            <person name="Pandey M.K."/>
            <person name="Ge S."/>
            <person name="Xu Q."/>
            <person name="Li N."/>
            <person name="Li G."/>
            <person name="Huang Y."/>
            <person name="Saxena R.K."/>
            <person name="Ji Y."/>
            <person name="Li M."/>
            <person name="Yan X."/>
            <person name="He Y."/>
            <person name="Liu Y."/>
            <person name="Wang X."/>
            <person name="Xiang C."/>
            <person name="Varshney R.K."/>
            <person name="Ding H."/>
            <person name="Gao S."/>
            <person name="Zong X."/>
        </authorList>
    </citation>
    <scope>NUCLEOTIDE SEQUENCE [LARGE SCALE GENOMIC DNA]</scope>
    <source>
        <strain evidence="1 2">cv. Zhongwan 6</strain>
    </source>
</reference>